<dbReference type="Proteomes" id="UP000580250">
    <property type="component" value="Unassembled WGS sequence"/>
</dbReference>
<feature type="region of interest" description="Disordered" evidence="3">
    <location>
        <begin position="398"/>
        <end position="484"/>
    </location>
</feature>
<feature type="region of interest" description="Disordered" evidence="3">
    <location>
        <begin position="286"/>
        <end position="359"/>
    </location>
</feature>
<evidence type="ECO:0000313" key="5">
    <source>
        <dbReference type="EMBL" id="CAD2140118.1"/>
    </source>
</evidence>
<evidence type="ECO:0000256" key="2">
    <source>
        <dbReference type="ARBA" id="ARBA00046328"/>
    </source>
</evidence>
<comment type="similarity">
    <text evidence="2">Belongs to the SAP domain-containing ribonucleoprotein family.</text>
</comment>
<feature type="domain" description="SAP" evidence="4">
    <location>
        <begin position="224"/>
        <end position="258"/>
    </location>
</feature>
<dbReference type="GO" id="GO:0016973">
    <property type="term" value="P:poly(A)+ mRNA export from nucleus"/>
    <property type="evidence" value="ECO:0007669"/>
    <property type="project" value="TreeGrafter"/>
</dbReference>
<dbReference type="PROSITE" id="PS50800">
    <property type="entry name" value="SAP"/>
    <property type="match status" value="1"/>
</dbReference>
<reference evidence="5 6" key="1">
    <citation type="submission" date="2020-08" db="EMBL/GenBank/DDBJ databases">
        <authorList>
            <person name="Koutsovoulos G."/>
            <person name="Danchin GJ E."/>
        </authorList>
    </citation>
    <scope>NUCLEOTIDE SEQUENCE [LARGE SCALE GENOMIC DNA]</scope>
</reference>
<name>A0A6V7U0R1_MELEN</name>
<keyword evidence="1" id="KW-0597">Phosphoprotein</keyword>
<dbReference type="InterPro" id="IPR003034">
    <property type="entry name" value="SAP_dom"/>
</dbReference>
<dbReference type="AlphaFoldDB" id="A0A6V7U0R1"/>
<feature type="compositionally biased region" description="Basic and acidic residues" evidence="3">
    <location>
        <begin position="402"/>
        <end position="456"/>
    </location>
</feature>
<dbReference type="GO" id="GO:0005634">
    <property type="term" value="C:nucleus"/>
    <property type="evidence" value="ECO:0007669"/>
    <property type="project" value="TreeGrafter"/>
</dbReference>
<dbReference type="PANTHER" id="PTHR46551:SF1">
    <property type="entry name" value="SAP DOMAIN-CONTAINING RIBONUCLEOPROTEIN"/>
    <property type="match status" value="1"/>
</dbReference>
<evidence type="ECO:0000313" key="6">
    <source>
        <dbReference type="Proteomes" id="UP000580250"/>
    </source>
</evidence>
<dbReference type="PANTHER" id="PTHR46551">
    <property type="entry name" value="SAP DOMAIN-CONTAINING RIBONUCLEOPROTEIN"/>
    <property type="match status" value="1"/>
</dbReference>
<protein>
    <recommendedName>
        <fullName evidence="4">SAP domain-containing protein</fullName>
    </recommendedName>
</protein>
<accession>A0A6V7U0R1</accession>
<organism evidence="5 6">
    <name type="scientific">Meloidogyne enterolobii</name>
    <name type="common">Root-knot nematode worm</name>
    <name type="synonym">Meloidogyne mayaguensis</name>
    <dbReference type="NCBI Taxonomy" id="390850"/>
    <lineage>
        <taxon>Eukaryota</taxon>
        <taxon>Metazoa</taxon>
        <taxon>Ecdysozoa</taxon>
        <taxon>Nematoda</taxon>
        <taxon>Chromadorea</taxon>
        <taxon>Rhabditida</taxon>
        <taxon>Tylenchina</taxon>
        <taxon>Tylenchomorpha</taxon>
        <taxon>Tylenchoidea</taxon>
        <taxon>Meloidogynidae</taxon>
        <taxon>Meloidogyninae</taxon>
        <taxon>Meloidogyne</taxon>
    </lineage>
</organism>
<dbReference type="EMBL" id="CAJEWN010000024">
    <property type="protein sequence ID" value="CAD2140118.1"/>
    <property type="molecule type" value="Genomic_DNA"/>
</dbReference>
<dbReference type="SMART" id="SM00513">
    <property type="entry name" value="SAP"/>
    <property type="match status" value="1"/>
</dbReference>
<evidence type="ECO:0000256" key="3">
    <source>
        <dbReference type="SAM" id="MobiDB-lite"/>
    </source>
</evidence>
<dbReference type="OrthoDB" id="5906840at2759"/>
<dbReference type="InterPro" id="IPR052240">
    <property type="entry name" value="SAP_domain_ribonucleoprotein"/>
</dbReference>
<dbReference type="SUPFAM" id="SSF68906">
    <property type="entry name" value="SAP domain"/>
    <property type="match status" value="1"/>
</dbReference>
<comment type="caution">
    <text evidence="5">The sequence shown here is derived from an EMBL/GenBank/DDBJ whole genome shotgun (WGS) entry which is preliminary data.</text>
</comment>
<feature type="compositionally biased region" description="Basic and acidic residues" evidence="3">
    <location>
        <begin position="319"/>
        <end position="359"/>
    </location>
</feature>
<proteinExistence type="inferred from homology"/>
<gene>
    <name evidence="5" type="ORF">MENT_LOCUS6418</name>
</gene>
<dbReference type="Gene3D" id="1.10.720.30">
    <property type="entry name" value="SAP domain"/>
    <property type="match status" value="1"/>
</dbReference>
<evidence type="ECO:0000256" key="1">
    <source>
        <dbReference type="ARBA" id="ARBA00022553"/>
    </source>
</evidence>
<dbReference type="Pfam" id="PF02037">
    <property type="entry name" value="SAP"/>
    <property type="match status" value="1"/>
</dbReference>
<sequence>MPQTSSGLHPRAFFWRTQRFTLKRTSSESDIGKISPKRIKLLTPIVDKEFIDGIPDKFLEYANLFRDSSPRAAASKLWLGAVYSVKILFIRYHINILTHDALKIFCGIAVNSSKIFAKSKLFHAWTYAKKLYSYSVDESRCLSKETYDTYMDEVIQFIKTFKTFKNFNFEAIEKFLDEFFCKPTCTVKEVKERAIVMGGEKYTYNIIYTYLLLLTLLMASKEELEKLTVAQIREKLKSRKLPASGPKSELVTRLFDSLMAEERLLEEGPGGESIDLSGVNMDEVLGLDDEKDTHSSITANEDIEEGKEKQPASCDNSDESMKNNDEEKGANKTDDRKEEEIKGKLITREDQTKRKGTTDEDVKMLKLAERVGLPVKRRVSESESDDILTKREKRFGSFSGNKEGEKILTKKDEEEAKEKRAARFGLTDEKRKTTDEDSKMLKRAERFGLPLKRDGAPSESEQSEILAKREKRFGKVIGSGDTETKKEARIKRFGVVS</sequence>
<evidence type="ECO:0000259" key="4">
    <source>
        <dbReference type="PROSITE" id="PS50800"/>
    </source>
</evidence>
<dbReference type="InterPro" id="IPR036361">
    <property type="entry name" value="SAP_dom_sf"/>
</dbReference>